<dbReference type="PANTHER" id="PTHR31302">
    <property type="entry name" value="TRANSMEMBRANE PROTEIN WITH METALLOPHOSPHOESTERASE DOMAIN-RELATED"/>
    <property type="match status" value="1"/>
</dbReference>
<dbReference type="CDD" id="cd07385">
    <property type="entry name" value="MPP_YkuE_C"/>
    <property type="match status" value="1"/>
</dbReference>
<organism evidence="5 6">
    <name type="scientific">Chryseobacterium nakagawai</name>
    <dbReference type="NCBI Taxonomy" id="1241982"/>
    <lineage>
        <taxon>Bacteria</taxon>
        <taxon>Pseudomonadati</taxon>
        <taxon>Bacteroidota</taxon>
        <taxon>Flavobacteriia</taxon>
        <taxon>Flavobacteriales</taxon>
        <taxon>Weeksellaceae</taxon>
        <taxon>Chryseobacterium group</taxon>
        <taxon>Chryseobacterium</taxon>
    </lineage>
</organism>
<dbReference type="GO" id="GO:0016020">
    <property type="term" value="C:membrane"/>
    <property type="evidence" value="ECO:0007669"/>
    <property type="project" value="GOC"/>
</dbReference>
<dbReference type="EMBL" id="CP033923">
    <property type="protein sequence ID" value="AZA93306.1"/>
    <property type="molecule type" value="Genomic_DNA"/>
</dbReference>
<evidence type="ECO:0000313" key="6">
    <source>
        <dbReference type="Proteomes" id="UP000278288"/>
    </source>
</evidence>
<keyword evidence="2" id="KW-0378">Hydrolase</keyword>
<dbReference type="GO" id="GO:0009245">
    <property type="term" value="P:lipid A biosynthetic process"/>
    <property type="evidence" value="ECO:0007669"/>
    <property type="project" value="TreeGrafter"/>
</dbReference>
<dbReference type="Pfam" id="PF00149">
    <property type="entry name" value="Metallophos"/>
    <property type="match status" value="1"/>
</dbReference>
<dbReference type="SUPFAM" id="SSF56300">
    <property type="entry name" value="Metallo-dependent phosphatases"/>
    <property type="match status" value="1"/>
</dbReference>
<keyword evidence="3" id="KW-0812">Transmembrane</keyword>
<feature type="domain" description="Calcineurin-like phosphoesterase" evidence="4">
    <location>
        <begin position="161"/>
        <end position="341"/>
    </location>
</feature>
<accession>A0AAD1DSZ0</accession>
<keyword evidence="1" id="KW-0479">Metal-binding</keyword>
<evidence type="ECO:0000256" key="2">
    <source>
        <dbReference type="ARBA" id="ARBA00022801"/>
    </source>
</evidence>
<keyword evidence="6" id="KW-1185">Reference proteome</keyword>
<dbReference type="KEGG" id="cnk:EG343_23205"/>
<keyword evidence="3" id="KW-0472">Membrane</keyword>
<feature type="transmembrane region" description="Helical" evidence="3">
    <location>
        <begin position="114"/>
        <end position="137"/>
    </location>
</feature>
<dbReference type="PANTHER" id="PTHR31302:SF31">
    <property type="entry name" value="PHOSPHODIESTERASE YAEI"/>
    <property type="match status" value="1"/>
</dbReference>
<evidence type="ECO:0000313" key="5">
    <source>
        <dbReference type="EMBL" id="AZA93306.1"/>
    </source>
</evidence>
<gene>
    <name evidence="5" type="ORF">EG343_23205</name>
</gene>
<feature type="transmembrane region" description="Helical" evidence="3">
    <location>
        <begin position="5"/>
        <end position="23"/>
    </location>
</feature>
<dbReference type="RefSeq" id="WP_123860107.1">
    <property type="nucleotide sequence ID" value="NZ_CP033923.1"/>
</dbReference>
<reference evidence="5 6" key="1">
    <citation type="submission" date="2018-11" db="EMBL/GenBank/DDBJ databases">
        <title>Proposal to divide the Flavobacteriaceae and reorganize its genera based on Amino Acid Identity values calculated from whole genome sequences.</title>
        <authorList>
            <person name="Nicholson A.C."/>
            <person name="Gulvik C.A."/>
            <person name="Whitney A.M."/>
            <person name="Humrighouse B.W."/>
            <person name="Bell M."/>
            <person name="Holmes B."/>
            <person name="Steigerwalt A.G."/>
            <person name="Villarma A."/>
            <person name="Sheth M."/>
            <person name="Batra D."/>
            <person name="Pryor J."/>
            <person name="Bernardet J.-F."/>
            <person name="Hugo C."/>
            <person name="Kampfer P."/>
            <person name="Newman J."/>
            <person name="McQuiston J.R."/>
        </authorList>
    </citation>
    <scope>NUCLEOTIDE SEQUENCE [LARGE SCALE GENOMIC DNA]</scope>
    <source>
        <strain evidence="5 6">G0041</strain>
    </source>
</reference>
<evidence type="ECO:0000259" key="4">
    <source>
        <dbReference type="Pfam" id="PF00149"/>
    </source>
</evidence>
<dbReference type="GO" id="GO:0008758">
    <property type="term" value="F:UDP-2,3-diacylglucosamine hydrolase activity"/>
    <property type="evidence" value="ECO:0007669"/>
    <property type="project" value="TreeGrafter"/>
</dbReference>
<proteinExistence type="predicted"/>
<keyword evidence="3" id="KW-1133">Transmembrane helix</keyword>
<dbReference type="GO" id="GO:0046872">
    <property type="term" value="F:metal ion binding"/>
    <property type="evidence" value="ECO:0007669"/>
    <property type="project" value="UniProtKB-KW"/>
</dbReference>
<sequence>MQKNFLIIAGIFLFLEVYIYQAIRTLTDNSWIRIGYWVLSLAIYGIFAYEVTHYQRSDRSTVRAQIMISLFLIFILPKIFVVLFLLIDDIIRFGGYLVGFAKPAENFFPERRKFLSLVGLGMSGVLSALFIDGITFGKYRHKVRRVKVKFPNLPKVFKGYKIIQISDVHSGSFSDPSKLQHAVDLINEQKPDLVLFTGDMVNNVADEFKPFIPLFSQIKAKDGKFSVLGNHDYGDYVTWTSSDAKKKNLDTLIDYEKQAGFDMLRNEHRVIEKDGEKLYILGVENWGLKPFPQFGKIDDALKGVPESATKILMSHDPTHFDYVVKKHPGNIHLTLSGHTHGMQFGLDLKNIKWSPVQYRYPKWADLYESEGKLLYVNRGFGVLGYPGRVGILPEITLFELS</sequence>
<name>A0AAD1DSZ0_CHRNA</name>
<evidence type="ECO:0000256" key="3">
    <source>
        <dbReference type="SAM" id="Phobius"/>
    </source>
</evidence>
<dbReference type="InterPro" id="IPR004843">
    <property type="entry name" value="Calcineurin-like_PHP"/>
</dbReference>
<protein>
    <submittedName>
        <fullName evidence="5">Metallophosphoesterase</fullName>
    </submittedName>
</protein>
<dbReference type="Gene3D" id="3.60.21.10">
    <property type="match status" value="1"/>
</dbReference>
<dbReference type="Proteomes" id="UP000278288">
    <property type="component" value="Chromosome"/>
</dbReference>
<feature type="transmembrane region" description="Helical" evidence="3">
    <location>
        <begin position="66"/>
        <end position="87"/>
    </location>
</feature>
<dbReference type="AlphaFoldDB" id="A0AAD1DSZ0"/>
<evidence type="ECO:0000256" key="1">
    <source>
        <dbReference type="ARBA" id="ARBA00022723"/>
    </source>
</evidence>
<dbReference type="InterPro" id="IPR051158">
    <property type="entry name" value="Metallophosphoesterase_sf"/>
</dbReference>
<dbReference type="InterPro" id="IPR029052">
    <property type="entry name" value="Metallo-depent_PP-like"/>
</dbReference>
<feature type="transmembrane region" description="Helical" evidence="3">
    <location>
        <begin position="35"/>
        <end position="54"/>
    </location>
</feature>